<dbReference type="AlphaFoldDB" id="A0A2B4SJH1"/>
<accession>A0A2B4SJH1</accession>
<proteinExistence type="predicted"/>
<evidence type="ECO:0000313" key="2">
    <source>
        <dbReference type="EMBL" id="PFX28677.1"/>
    </source>
</evidence>
<evidence type="ECO:0000313" key="3">
    <source>
        <dbReference type="Proteomes" id="UP000225706"/>
    </source>
</evidence>
<sequence length="76" mass="8054">MELRDWLEHGFSSADTVVDEDKDSNVPVHVVAVGVVGGVVVVVIVCVAVIIVLRKRRHSVTLAESRGAHEAATPGV</sequence>
<name>A0A2B4SJH1_STYPI</name>
<keyword evidence="3" id="KW-1185">Reference proteome</keyword>
<keyword evidence="1" id="KW-0472">Membrane</keyword>
<feature type="transmembrane region" description="Helical" evidence="1">
    <location>
        <begin position="30"/>
        <end position="53"/>
    </location>
</feature>
<keyword evidence="1" id="KW-1133">Transmembrane helix</keyword>
<reference evidence="3" key="1">
    <citation type="journal article" date="2017" name="bioRxiv">
        <title>Comparative analysis of the genomes of Stylophora pistillata and Acropora digitifera provides evidence for extensive differences between species of corals.</title>
        <authorList>
            <person name="Voolstra C.R."/>
            <person name="Li Y."/>
            <person name="Liew Y.J."/>
            <person name="Baumgarten S."/>
            <person name="Zoccola D."/>
            <person name="Flot J.-F."/>
            <person name="Tambutte S."/>
            <person name="Allemand D."/>
            <person name="Aranda M."/>
        </authorList>
    </citation>
    <scope>NUCLEOTIDE SEQUENCE [LARGE SCALE GENOMIC DNA]</scope>
</reference>
<dbReference type="EMBL" id="LSMT01000079">
    <property type="protein sequence ID" value="PFX28677.1"/>
    <property type="molecule type" value="Genomic_DNA"/>
</dbReference>
<evidence type="ECO:0000256" key="1">
    <source>
        <dbReference type="SAM" id="Phobius"/>
    </source>
</evidence>
<gene>
    <name evidence="2" type="ORF">AWC38_SpisGene6624</name>
</gene>
<keyword evidence="1" id="KW-0812">Transmembrane</keyword>
<dbReference type="Proteomes" id="UP000225706">
    <property type="component" value="Unassembled WGS sequence"/>
</dbReference>
<protein>
    <submittedName>
        <fullName evidence="2">Uncharacterized protein</fullName>
    </submittedName>
</protein>
<organism evidence="2 3">
    <name type="scientific">Stylophora pistillata</name>
    <name type="common">Smooth cauliflower coral</name>
    <dbReference type="NCBI Taxonomy" id="50429"/>
    <lineage>
        <taxon>Eukaryota</taxon>
        <taxon>Metazoa</taxon>
        <taxon>Cnidaria</taxon>
        <taxon>Anthozoa</taxon>
        <taxon>Hexacorallia</taxon>
        <taxon>Scleractinia</taxon>
        <taxon>Astrocoeniina</taxon>
        <taxon>Pocilloporidae</taxon>
        <taxon>Stylophora</taxon>
    </lineage>
</organism>
<comment type="caution">
    <text evidence="2">The sequence shown here is derived from an EMBL/GenBank/DDBJ whole genome shotgun (WGS) entry which is preliminary data.</text>
</comment>